<dbReference type="SUPFAM" id="SSF51366">
    <property type="entry name" value="Ribulose-phoshate binding barrel"/>
    <property type="match status" value="1"/>
</dbReference>
<evidence type="ECO:0000256" key="6">
    <source>
        <dbReference type="ARBA" id="ARBA00023141"/>
    </source>
</evidence>
<name>A0ABT5ARH2_9CYAN</name>
<organism evidence="10 11">
    <name type="scientific">Anabaenopsis arnoldii</name>
    <dbReference type="NCBI Taxonomy" id="2152938"/>
    <lineage>
        <taxon>Bacteria</taxon>
        <taxon>Bacillati</taxon>
        <taxon>Cyanobacteriota</taxon>
        <taxon>Cyanophyceae</taxon>
        <taxon>Nostocales</taxon>
        <taxon>Nodulariaceae</taxon>
        <taxon>Anabaenopsis</taxon>
    </lineage>
</organism>
<evidence type="ECO:0000256" key="2">
    <source>
        <dbReference type="ARBA" id="ARBA00004696"/>
    </source>
</evidence>
<keyword evidence="11" id="KW-1185">Reference proteome</keyword>
<dbReference type="Proteomes" id="UP001212499">
    <property type="component" value="Unassembled WGS sequence"/>
</dbReference>
<dbReference type="InterPro" id="IPR011060">
    <property type="entry name" value="RibuloseP-bd_barrel"/>
</dbReference>
<dbReference type="Gene3D" id="3.20.20.70">
    <property type="entry name" value="Aldolase class I"/>
    <property type="match status" value="1"/>
</dbReference>
<evidence type="ECO:0000256" key="5">
    <source>
        <dbReference type="ARBA" id="ARBA00022822"/>
    </source>
</evidence>
<reference evidence="10 11" key="1">
    <citation type="submission" date="2023-01" db="EMBL/GenBank/DDBJ databases">
        <title>Genomes from the Australian National Cyanobacteria Reference Collection.</title>
        <authorList>
            <person name="Willis A."/>
            <person name="Lee E.M.F."/>
        </authorList>
    </citation>
    <scope>NUCLEOTIDE SEQUENCE [LARGE SCALE GENOMIC DNA]</scope>
    <source>
        <strain evidence="10 11">CS-1033</strain>
    </source>
</reference>
<comment type="caution">
    <text evidence="10">The sequence shown here is derived from an EMBL/GenBank/DDBJ whole genome shotgun (WGS) entry which is preliminary data.</text>
</comment>
<dbReference type="CDD" id="cd00331">
    <property type="entry name" value="IGPS"/>
    <property type="match status" value="1"/>
</dbReference>
<evidence type="ECO:0000313" key="11">
    <source>
        <dbReference type="Proteomes" id="UP001212499"/>
    </source>
</evidence>
<dbReference type="InterPro" id="IPR001468">
    <property type="entry name" value="Indole-3-GlycerolPSynthase_CS"/>
</dbReference>
<comment type="catalytic activity">
    <reaction evidence="1 8">
        <text>1-(2-carboxyphenylamino)-1-deoxy-D-ribulose 5-phosphate + H(+) = (1S,2R)-1-C-(indol-3-yl)glycerol 3-phosphate + CO2 + H2O</text>
        <dbReference type="Rhea" id="RHEA:23476"/>
        <dbReference type="ChEBI" id="CHEBI:15377"/>
        <dbReference type="ChEBI" id="CHEBI:15378"/>
        <dbReference type="ChEBI" id="CHEBI:16526"/>
        <dbReference type="ChEBI" id="CHEBI:58613"/>
        <dbReference type="ChEBI" id="CHEBI:58866"/>
        <dbReference type="EC" id="4.1.1.48"/>
    </reaction>
</comment>
<keyword evidence="6 8" id="KW-0057">Aromatic amino acid biosynthesis</keyword>
<comment type="similarity">
    <text evidence="8">Belongs to the TrpC family.</text>
</comment>
<dbReference type="PANTHER" id="PTHR22854:SF2">
    <property type="entry name" value="INDOLE-3-GLYCEROL-PHOSPHATE SYNTHASE"/>
    <property type="match status" value="1"/>
</dbReference>
<dbReference type="RefSeq" id="WP_271732391.1">
    <property type="nucleotide sequence ID" value="NZ_JANQDP010000090.1"/>
</dbReference>
<evidence type="ECO:0000313" key="10">
    <source>
        <dbReference type="EMBL" id="MDB9539499.1"/>
    </source>
</evidence>
<evidence type="ECO:0000256" key="1">
    <source>
        <dbReference type="ARBA" id="ARBA00001633"/>
    </source>
</evidence>
<gene>
    <name evidence="8 10" type="primary">trpC</name>
    <name evidence="10" type="ORF">PN457_07480</name>
</gene>
<dbReference type="NCBIfam" id="NF001372">
    <property type="entry name" value="PRK00278.1-4"/>
    <property type="match status" value="1"/>
</dbReference>
<evidence type="ECO:0000256" key="7">
    <source>
        <dbReference type="ARBA" id="ARBA00023239"/>
    </source>
</evidence>
<feature type="domain" description="Indole-3-glycerol phosphate synthase" evidence="9">
    <location>
        <begin position="32"/>
        <end position="300"/>
    </location>
</feature>
<keyword evidence="5 8" id="KW-0822">Tryptophan biosynthesis</keyword>
<dbReference type="GO" id="GO:0004425">
    <property type="term" value="F:indole-3-glycerol-phosphate synthase activity"/>
    <property type="evidence" value="ECO:0007669"/>
    <property type="project" value="UniProtKB-EC"/>
</dbReference>
<evidence type="ECO:0000256" key="4">
    <source>
        <dbReference type="ARBA" id="ARBA00022793"/>
    </source>
</evidence>
<dbReference type="PROSITE" id="PS00614">
    <property type="entry name" value="IGPS"/>
    <property type="match status" value="1"/>
</dbReference>
<dbReference type="EMBL" id="JAQMUH010000088">
    <property type="protein sequence ID" value="MDB9539499.1"/>
    <property type="molecule type" value="Genomic_DNA"/>
</dbReference>
<keyword evidence="3 8" id="KW-0028">Amino-acid biosynthesis</keyword>
<sequence length="308" mass="34319">MQIRRRSTNTTINVSFLRYQSALPDIEPNNILEEIVWHKEVEIDQMRERRPLTELQKQALSAPPTRDFIAALRQGSTKPALIAEVKKASPSKGVLRADFDPVAIASAYEQAGASCLSVLTDRKFFQGSFENLAQVRARVKLPLLCKDFIIYPYQMYLARIQGADAILLIAAILSDQDLQYFLKIAKALKMTALIEVHSLAELDRVLALAKRWTADRSTCEFLVGINNRNLEDFSVDLQTTCQLLAARVSQLQELNLLVVSESGLHTPEDLHIVHQAGAAAVLIGESLVKQPDPGLAIAKLFANHRQPL</sequence>
<accession>A0ABT5ARH2</accession>
<dbReference type="Pfam" id="PF00218">
    <property type="entry name" value="IGPS"/>
    <property type="match status" value="1"/>
</dbReference>
<dbReference type="InterPro" id="IPR013785">
    <property type="entry name" value="Aldolase_TIM"/>
</dbReference>
<dbReference type="HAMAP" id="MF_00134_B">
    <property type="entry name" value="IGPS_B"/>
    <property type="match status" value="1"/>
</dbReference>
<dbReference type="NCBIfam" id="NF001377">
    <property type="entry name" value="PRK00278.2-4"/>
    <property type="match status" value="1"/>
</dbReference>
<protein>
    <recommendedName>
        <fullName evidence="8">Indole-3-glycerol phosphate synthase</fullName>
        <shortName evidence="8">IGPS</shortName>
        <ecNumber evidence="8">4.1.1.48</ecNumber>
    </recommendedName>
</protein>
<dbReference type="PANTHER" id="PTHR22854">
    <property type="entry name" value="TRYPTOPHAN BIOSYNTHESIS PROTEIN"/>
    <property type="match status" value="1"/>
</dbReference>
<dbReference type="InterPro" id="IPR045186">
    <property type="entry name" value="Indole-3-glycerol_P_synth"/>
</dbReference>
<keyword evidence="7 8" id="KW-0456">Lyase</keyword>
<comment type="pathway">
    <text evidence="2 8">Amino-acid biosynthesis; L-tryptophan biosynthesis; L-tryptophan from chorismate: step 4/5.</text>
</comment>
<keyword evidence="4 8" id="KW-0210">Decarboxylase</keyword>
<evidence type="ECO:0000256" key="3">
    <source>
        <dbReference type="ARBA" id="ARBA00022605"/>
    </source>
</evidence>
<dbReference type="InterPro" id="IPR013798">
    <property type="entry name" value="Indole-3-glycerol_P_synth_dom"/>
</dbReference>
<evidence type="ECO:0000259" key="9">
    <source>
        <dbReference type="Pfam" id="PF00218"/>
    </source>
</evidence>
<dbReference type="EC" id="4.1.1.48" evidence="8"/>
<evidence type="ECO:0000256" key="8">
    <source>
        <dbReference type="HAMAP-Rule" id="MF_00134"/>
    </source>
</evidence>
<proteinExistence type="inferred from homology"/>